<accession>A0ACC2J5D0</accession>
<evidence type="ECO:0000313" key="2">
    <source>
        <dbReference type="Proteomes" id="UP001153334"/>
    </source>
</evidence>
<dbReference type="Proteomes" id="UP001153334">
    <property type="component" value="Unassembled WGS sequence"/>
</dbReference>
<reference evidence="1" key="1">
    <citation type="submission" date="2022-11" db="EMBL/GenBank/DDBJ databases">
        <title>Genome Sequence of Nemania bipapillata.</title>
        <authorList>
            <person name="Buettner E."/>
        </authorList>
    </citation>
    <scope>NUCLEOTIDE SEQUENCE</scope>
    <source>
        <strain evidence="1">CP14</strain>
    </source>
</reference>
<dbReference type="EMBL" id="JAPESX010000200">
    <property type="protein sequence ID" value="KAJ8122620.1"/>
    <property type="molecule type" value="Genomic_DNA"/>
</dbReference>
<keyword evidence="2" id="KW-1185">Reference proteome</keyword>
<comment type="caution">
    <text evidence="1">The sequence shown here is derived from an EMBL/GenBank/DDBJ whole genome shotgun (WGS) entry which is preliminary data.</text>
</comment>
<gene>
    <name evidence="1" type="ORF">ONZ43_g1232</name>
</gene>
<sequence>MMTEVSAMDQTGVMKQMGPATGEHGSENTGPSSSSSRLEDLPAELRVLILSAAPDLLTLRALVRASPVLHAQYRNDRMRILRACMDREMDGLLVDAYATVMSRAGKLGERTDQTITDFLDLYKSWLSGSMPVLDIKTIRPSRLRWMAAYHISVARPLALSYGNWALTNLERAVLSSTGQQGATASDIEEAAAVGGEEHRATEHGYDIELSRSEEIRIFRALYRHETYHHLFGQNTARRVGAFRHHEVHALFFCLFDPWEAEAVGCIDTFVRAAYGFIFDQIWNIASTWMALSPAA</sequence>
<organism evidence="1 2">
    <name type="scientific">Nemania bipapillata</name>
    <dbReference type="NCBI Taxonomy" id="110536"/>
    <lineage>
        <taxon>Eukaryota</taxon>
        <taxon>Fungi</taxon>
        <taxon>Dikarya</taxon>
        <taxon>Ascomycota</taxon>
        <taxon>Pezizomycotina</taxon>
        <taxon>Sordariomycetes</taxon>
        <taxon>Xylariomycetidae</taxon>
        <taxon>Xylariales</taxon>
        <taxon>Xylariaceae</taxon>
        <taxon>Nemania</taxon>
    </lineage>
</organism>
<protein>
    <submittedName>
        <fullName evidence="1">Uncharacterized protein</fullName>
    </submittedName>
</protein>
<name>A0ACC2J5D0_9PEZI</name>
<evidence type="ECO:0000313" key="1">
    <source>
        <dbReference type="EMBL" id="KAJ8122620.1"/>
    </source>
</evidence>
<proteinExistence type="predicted"/>